<accession>A0ABT1V8U2</accession>
<sequence length="63" mass="6650">MRRIHRGDRAFSRGAVVLSASIGPNQVFGSAAIGSGKSAVTSQHQGTTAPWPVRRYGTLPSLE</sequence>
<name>A0ABT1V8U2_9ACTN</name>
<dbReference type="EMBL" id="JANIAA010000039">
    <property type="protein sequence ID" value="MCQ8193797.1"/>
    <property type="molecule type" value="Genomic_DNA"/>
</dbReference>
<protein>
    <submittedName>
        <fullName evidence="2">Uncharacterized protein</fullName>
    </submittedName>
</protein>
<evidence type="ECO:0000313" key="3">
    <source>
        <dbReference type="Proteomes" id="UP001204746"/>
    </source>
</evidence>
<evidence type="ECO:0000256" key="1">
    <source>
        <dbReference type="SAM" id="MobiDB-lite"/>
    </source>
</evidence>
<feature type="region of interest" description="Disordered" evidence="1">
    <location>
        <begin position="39"/>
        <end position="63"/>
    </location>
</feature>
<keyword evidence="3" id="KW-1185">Reference proteome</keyword>
<evidence type="ECO:0000313" key="2">
    <source>
        <dbReference type="EMBL" id="MCQ8193797.1"/>
    </source>
</evidence>
<organism evidence="2 3">
    <name type="scientific">Streptomyces rugosispiralis</name>
    <dbReference type="NCBI Taxonomy" id="2967341"/>
    <lineage>
        <taxon>Bacteria</taxon>
        <taxon>Bacillati</taxon>
        <taxon>Actinomycetota</taxon>
        <taxon>Actinomycetes</taxon>
        <taxon>Kitasatosporales</taxon>
        <taxon>Streptomycetaceae</taxon>
        <taxon>Streptomyces</taxon>
    </lineage>
</organism>
<gene>
    <name evidence="2" type="ORF">NP777_37200</name>
</gene>
<proteinExistence type="predicted"/>
<dbReference type="Proteomes" id="UP001204746">
    <property type="component" value="Unassembled WGS sequence"/>
</dbReference>
<dbReference type="RefSeq" id="WP_256654603.1">
    <property type="nucleotide sequence ID" value="NZ_JANIAA010000039.1"/>
</dbReference>
<feature type="compositionally biased region" description="Polar residues" evidence="1">
    <location>
        <begin position="39"/>
        <end position="48"/>
    </location>
</feature>
<reference evidence="2 3" key="1">
    <citation type="submission" date="2022-07" db="EMBL/GenBank/DDBJ databases">
        <authorList>
            <person name="Phongsopitanun W."/>
            <person name="Tanasupawat S."/>
        </authorList>
    </citation>
    <scope>NUCLEOTIDE SEQUENCE [LARGE SCALE GENOMIC DNA]</scope>
    <source>
        <strain evidence="2 3">RCU-064</strain>
    </source>
</reference>
<comment type="caution">
    <text evidence="2">The sequence shown here is derived from an EMBL/GenBank/DDBJ whole genome shotgun (WGS) entry which is preliminary data.</text>
</comment>